<feature type="non-terminal residue" evidence="2">
    <location>
        <position position="1"/>
    </location>
</feature>
<feature type="non-terminal residue" evidence="2">
    <location>
        <position position="78"/>
    </location>
</feature>
<feature type="domain" description="Polysaccharide biosynthesis" evidence="1">
    <location>
        <begin position="2"/>
        <end position="76"/>
    </location>
</feature>
<sequence length="78" mass="8860">FLTLTGADERIYAEFRKTFAGLRVDVLDPEELKSEPAKEKWRPFCLRFQGVVEDFNYGTLLRLHCGGGYSPDNTIFGG</sequence>
<dbReference type="InterPro" id="IPR021148">
    <property type="entry name" value="Polysacc_synth_dom"/>
</dbReference>
<accession>A0A7K9Y4H2</accession>
<gene>
    <name evidence="2" type="primary">Pbdc1</name>
    <name evidence="2" type="ORF">ODOGUJ_R04303</name>
</gene>
<dbReference type="OrthoDB" id="10248897at2759"/>
<dbReference type="EMBL" id="VXAB01001741">
    <property type="protein sequence ID" value="NXJ04913.1"/>
    <property type="molecule type" value="Genomic_DNA"/>
</dbReference>
<organism evidence="2 3">
    <name type="scientific">Odontophorus gujanensis</name>
    <name type="common">marbled wood quail</name>
    <dbReference type="NCBI Taxonomy" id="886794"/>
    <lineage>
        <taxon>Eukaryota</taxon>
        <taxon>Metazoa</taxon>
        <taxon>Chordata</taxon>
        <taxon>Craniata</taxon>
        <taxon>Vertebrata</taxon>
        <taxon>Euteleostomi</taxon>
        <taxon>Archelosauria</taxon>
        <taxon>Archosauria</taxon>
        <taxon>Dinosauria</taxon>
        <taxon>Saurischia</taxon>
        <taxon>Theropoda</taxon>
        <taxon>Coelurosauria</taxon>
        <taxon>Aves</taxon>
        <taxon>Neognathae</taxon>
        <taxon>Galloanserae</taxon>
        <taxon>Galliformes</taxon>
        <taxon>Odontophoridae</taxon>
        <taxon>Odontophorus</taxon>
    </lineage>
</organism>
<dbReference type="AlphaFoldDB" id="A0A7K9Y4H2"/>
<dbReference type="PANTHER" id="PTHR13410:SF9">
    <property type="entry name" value="PROTEIN PBDC1"/>
    <property type="match status" value="1"/>
</dbReference>
<proteinExistence type="predicted"/>
<keyword evidence="3" id="KW-1185">Reference proteome</keyword>
<dbReference type="Gene3D" id="1.10.3560.10">
    <property type="entry name" value="yst0336 like domain"/>
    <property type="match status" value="1"/>
</dbReference>
<dbReference type="Proteomes" id="UP000522663">
    <property type="component" value="Unassembled WGS sequence"/>
</dbReference>
<dbReference type="InterPro" id="IPR008476">
    <property type="entry name" value="PBDC1_metazoa/fungi"/>
</dbReference>
<evidence type="ECO:0000313" key="2">
    <source>
        <dbReference type="EMBL" id="NXJ04913.1"/>
    </source>
</evidence>
<dbReference type="InterPro" id="IPR023139">
    <property type="entry name" value="PBDC1-like_dom_sf"/>
</dbReference>
<name>A0A7K9Y4H2_9GALL</name>
<evidence type="ECO:0000259" key="1">
    <source>
        <dbReference type="Pfam" id="PF04669"/>
    </source>
</evidence>
<dbReference type="PANTHER" id="PTHR13410">
    <property type="entry name" value="PROTEIN PBDC1"/>
    <property type="match status" value="1"/>
</dbReference>
<evidence type="ECO:0000313" key="3">
    <source>
        <dbReference type="Proteomes" id="UP000522663"/>
    </source>
</evidence>
<dbReference type="Pfam" id="PF04669">
    <property type="entry name" value="PBDC1"/>
    <property type="match status" value="1"/>
</dbReference>
<reference evidence="2 3" key="1">
    <citation type="submission" date="2019-09" db="EMBL/GenBank/DDBJ databases">
        <title>Bird 10,000 Genomes (B10K) Project - Family phase.</title>
        <authorList>
            <person name="Zhang G."/>
        </authorList>
    </citation>
    <scope>NUCLEOTIDE SEQUENCE [LARGE SCALE GENOMIC DNA]</scope>
    <source>
        <strain evidence="2">B10K-DU-001-53</strain>
        <tissue evidence="2">Muscle</tissue>
    </source>
</reference>
<protein>
    <submittedName>
        <fullName evidence="2">PBDC1 protein</fullName>
    </submittedName>
</protein>
<comment type="caution">
    <text evidence="2">The sequence shown here is derived from an EMBL/GenBank/DDBJ whole genome shotgun (WGS) entry which is preliminary data.</text>
</comment>
<dbReference type="GO" id="GO:0005737">
    <property type="term" value="C:cytoplasm"/>
    <property type="evidence" value="ECO:0007669"/>
    <property type="project" value="TreeGrafter"/>
</dbReference>